<evidence type="ECO:0000313" key="3">
    <source>
        <dbReference type="EMBL" id="KAB0684642.1"/>
    </source>
</evidence>
<protein>
    <recommendedName>
        <fullName evidence="5">Tle cognate immunity protein 4 C-terminal domain-containing protein</fullName>
    </recommendedName>
</protein>
<proteinExistence type="predicted"/>
<dbReference type="AlphaFoldDB" id="A0A6L3NLZ6"/>
<gene>
    <name evidence="3" type="ORF">F7R13_07875</name>
</gene>
<evidence type="ECO:0000259" key="2">
    <source>
        <dbReference type="Pfam" id="PF18443"/>
    </source>
</evidence>
<evidence type="ECO:0000313" key="4">
    <source>
        <dbReference type="Proteomes" id="UP000473571"/>
    </source>
</evidence>
<comment type="caution">
    <text evidence="3">The sequence shown here is derived from an EMBL/GenBank/DDBJ whole genome shotgun (WGS) entry which is preliminary data.</text>
</comment>
<dbReference type="Pfam" id="PF18443">
    <property type="entry name" value="Tli4_N"/>
    <property type="match status" value="1"/>
</dbReference>
<name>A0A6L3NLZ6_9BURK</name>
<accession>A0A6L3NLZ6</accession>
<sequence length="319" mass="35461">MTTPVMHDTRPWCIGRFVVDLPHDADVYNQEYKYMGYSIDVVKNVGQQEFGRRVEAREHELKTKLRVDPHNSFSPTKTPWLHQAVQPNDYSRLFVFGRYDVPPAELSYDVEGYAWSHDTQFTLKNKFGDGYDQSAVQNASEILRNIRPRDEGDVPNDGAFCFNGGLIGGKQLPAFDAIVAAGLVPGRPSNLIVKLRESVAADQKASLLSGLSEFEAQLKPYAGHYKVLRKGKRQVAGIQAEEILVDIHEDGVQKYQFYLLAAGVEGDPSKPHTAIQLLFGAEPDAVNPASVTTSPVNEEQAVQAWDAVLNSFHYRGAAK</sequence>
<reference evidence="3 4" key="1">
    <citation type="submission" date="2019-09" db="EMBL/GenBank/DDBJ databases">
        <title>Draft genome sequences of 48 bacterial type strains from the CCUG.</title>
        <authorList>
            <person name="Tunovic T."/>
            <person name="Pineiro-Iglesias B."/>
            <person name="Unosson C."/>
            <person name="Inganas E."/>
            <person name="Ohlen M."/>
            <person name="Cardew S."/>
            <person name="Jensie-Markopoulos S."/>
            <person name="Salva-Serra F."/>
            <person name="Jaen-Luchoro D."/>
            <person name="Karlsson R."/>
            <person name="Svensson-Stadler L."/>
            <person name="Chun J."/>
            <person name="Moore E."/>
        </authorList>
    </citation>
    <scope>NUCLEOTIDE SEQUENCE [LARGE SCALE GENOMIC DNA]</scope>
    <source>
        <strain evidence="3 4">CCUG 65687</strain>
    </source>
</reference>
<dbReference type="Proteomes" id="UP000473571">
    <property type="component" value="Unassembled WGS sequence"/>
</dbReference>
<dbReference type="EMBL" id="VZOL01000058">
    <property type="protein sequence ID" value="KAB0684642.1"/>
    <property type="molecule type" value="Genomic_DNA"/>
</dbReference>
<dbReference type="Pfam" id="PF18426">
    <property type="entry name" value="Tli4_C"/>
    <property type="match status" value="1"/>
</dbReference>
<feature type="domain" description="Tle cognate immunity protein 4 N-terminal" evidence="2">
    <location>
        <begin position="10"/>
        <end position="135"/>
    </location>
</feature>
<organism evidence="3 4">
    <name type="scientific">Burkholderia territorii</name>
    <dbReference type="NCBI Taxonomy" id="1503055"/>
    <lineage>
        <taxon>Bacteria</taxon>
        <taxon>Pseudomonadati</taxon>
        <taxon>Pseudomonadota</taxon>
        <taxon>Betaproteobacteria</taxon>
        <taxon>Burkholderiales</taxon>
        <taxon>Burkholderiaceae</taxon>
        <taxon>Burkholderia</taxon>
        <taxon>Burkholderia cepacia complex</taxon>
    </lineage>
</organism>
<dbReference type="InterPro" id="IPR040761">
    <property type="entry name" value="Tli4_N"/>
</dbReference>
<evidence type="ECO:0008006" key="5">
    <source>
        <dbReference type="Google" id="ProtNLM"/>
    </source>
</evidence>
<feature type="domain" description="Tle cognate immunity protein 4 C-terminal" evidence="1">
    <location>
        <begin position="154"/>
        <end position="315"/>
    </location>
</feature>
<evidence type="ECO:0000259" key="1">
    <source>
        <dbReference type="Pfam" id="PF18426"/>
    </source>
</evidence>
<dbReference type="RefSeq" id="WP_151004251.1">
    <property type="nucleotide sequence ID" value="NZ_CABVPO010000013.1"/>
</dbReference>
<dbReference type="InterPro" id="IPR041290">
    <property type="entry name" value="Tli4_C"/>
</dbReference>